<dbReference type="RefSeq" id="XP_037224501.1">
    <property type="nucleotide sequence ID" value="XM_037359406.1"/>
</dbReference>
<dbReference type="AlphaFoldDB" id="A0A8H6WF07"/>
<dbReference type="EMBL" id="JACAZF010000002">
    <property type="protein sequence ID" value="KAF7312393.1"/>
    <property type="molecule type" value="Genomic_DNA"/>
</dbReference>
<reference evidence="1" key="1">
    <citation type="submission" date="2020-05" db="EMBL/GenBank/DDBJ databases">
        <title>Mycena genomes resolve the evolution of fungal bioluminescence.</title>
        <authorList>
            <person name="Tsai I.J."/>
        </authorList>
    </citation>
    <scope>NUCLEOTIDE SEQUENCE</scope>
    <source>
        <strain evidence="1">171206Taipei</strain>
    </source>
</reference>
<keyword evidence="2" id="KW-1185">Reference proteome</keyword>
<dbReference type="InterPro" id="IPR032675">
    <property type="entry name" value="LRR_dom_sf"/>
</dbReference>
<dbReference type="Proteomes" id="UP000636479">
    <property type="component" value="Unassembled WGS sequence"/>
</dbReference>
<proteinExistence type="predicted"/>
<gene>
    <name evidence="1" type="ORF">MIND_00252600</name>
</gene>
<dbReference type="SUPFAM" id="SSF52047">
    <property type="entry name" value="RNI-like"/>
    <property type="match status" value="1"/>
</dbReference>
<dbReference type="Gene3D" id="3.80.10.10">
    <property type="entry name" value="Ribonuclease Inhibitor"/>
    <property type="match status" value="1"/>
</dbReference>
<protein>
    <recommendedName>
        <fullName evidence="3">F-box domain-containing protein</fullName>
    </recommendedName>
</protein>
<evidence type="ECO:0008006" key="3">
    <source>
        <dbReference type="Google" id="ProtNLM"/>
    </source>
</evidence>
<comment type="caution">
    <text evidence="1">The sequence shown here is derived from an EMBL/GenBank/DDBJ whole genome shotgun (WGS) entry which is preliminary data.</text>
</comment>
<evidence type="ECO:0000313" key="1">
    <source>
        <dbReference type="EMBL" id="KAF7312393.1"/>
    </source>
</evidence>
<organism evidence="1 2">
    <name type="scientific">Mycena indigotica</name>
    <dbReference type="NCBI Taxonomy" id="2126181"/>
    <lineage>
        <taxon>Eukaryota</taxon>
        <taxon>Fungi</taxon>
        <taxon>Dikarya</taxon>
        <taxon>Basidiomycota</taxon>
        <taxon>Agaricomycotina</taxon>
        <taxon>Agaricomycetes</taxon>
        <taxon>Agaricomycetidae</taxon>
        <taxon>Agaricales</taxon>
        <taxon>Marasmiineae</taxon>
        <taxon>Mycenaceae</taxon>
        <taxon>Mycena</taxon>
    </lineage>
</organism>
<accession>A0A8H6WF07</accession>
<dbReference type="GeneID" id="59341922"/>
<evidence type="ECO:0000313" key="2">
    <source>
        <dbReference type="Proteomes" id="UP000636479"/>
    </source>
</evidence>
<dbReference type="OrthoDB" id="3071584at2759"/>
<name>A0A8H6WF07_9AGAR</name>
<sequence>MQLPAELWLRISNFLTQDEVVALVGVNLTFFNIALDIRYRTIHIETWNSKSRKLYERLRDPLPASRVQRLILRPHLSLSNPIRSESSRPAASPSLWHRLFSAGSSSKAQPPPASKPAPIEQLIESLILVLPGLVNLRSFEAEVWDVEEGYDLRPFFRSAWAAFGPKLEAVSFGGRPKDFLQFVESEPNIPACTSLNLQFTHEMDTAANAATLVILVDCVAPYINSIALQLTTFKVWSWSTLDLSALFLNLGKFPRLTEFHVRAPFNRAFTDPAGLTNLLETNSQTLQHVELRLNPSGSAMDPSPEQRLGEWFSSHQSSPLVMRDLKKLRLFPTNSGLGFDALLMYLERSANTLTTLAIKDRYLSLEEVSTLTTLLAERESALQNLRLHVRVWSPELFDLLAAKLPGLRSLSLYVGGSPGDRAAEKLFFAKLRNGTCRQWTLYDIGVWQGGFEVSLSTMRSLAACIPSIRSFWNNGEMWSDSKNYEVGFTHI</sequence>